<dbReference type="GO" id="GO:0019239">
    <property type="term" value="F:deaminase activity"/>
    <property type="evidence" value="ECO:0007669"/>
    <property type="project" value="TreeGrafter"/>
</dbReference>
<dbReference type="Proteomes" id="UP000722485">
    <property type="component" value="Unassembled WGS sequence"/>
</dbReference>
<comment type="similarity">
    <text evidence="1">Belongs to the RutC family.</text>
</comment>
<comment type="caution">
    <text evidence="2">The sequence shown here is derived from an EMBL/GenBank/DDBJ whole genome shotgun (WGS) entry which is preliminary data.</text>
</comment>
<proteinExistence type="inferred from homology"/>
<dbReference type="Gene3D" id="3.30.1330.40">
    <property type="entry name" value="RutC-like"/>
    <property type="match status" value="1"/>
</dbReference>
<dbReference type="OrthoDB" id="309640at2759"/>
<dbReference type="Pfam" id="PF01042">
    <property type="entry name" value="Ribonuc_L-PSP"/>
    <property type="match status" value="1"/>
</dbReference>
<dbReference type="SUPFAM" id="SSF55298">
    <property type="entry name" value="YjgF-like"/>
    <property type="match status" value="1"/>
</dbReference>
<evidence type="ECO:0000256" key="1">
    <source>
        <dbReference type="ARBA" id="ARBA00010552"/>
    </source>
</evidence>
<dbReference type="InterPro" id="IPR035959">
    <property type="entry name" value="RutC-like_sf"/>
</dbReference>
<dbReference type="EMBL" id="JAANBB010000011">
    <property type="protein sequence ID" value="KAF7556555.1"/>
    <property type="molecule type" value="Genomic_DNA"/>
</dbReference>
<accession>A0A9P5HF21</accession>
<sequence>MSKRTIITNKAPNPMPYVFPQAVVANGLVFCSGSIAMDPSTCEIILGDIKDHTHQIIKNISAILEAAGSSLDNIVKINIFITDFANFSQLNEVYVQYFKGSNLPSRTCVAVKELPFDTDIEIECIATL</sequence>
<name>A0A9P5HF21_9HYPO</name>
<dbReference type="GO" id="GO:0005829">
    <property type="term" value="C:cytosol"/>
    <property type="evidence" value="ECO:0007669"/>
    <property type="project" value="TreeGrafter"/>
</dbReference>
<dbReference type="GO" id="GO:0005739">
    <property type="term" value="C:mitochondrion"/>
    <property type="evidence" value="ECO:0007669"/>
    <property type="project" value="TreeGrafter"/>
</dbReference>
<keyword evidence="3" id="KW-1185">Reference proteome</keyword>
<dbReference type="PANTHER" id="PTHR11803">
    <property type="entry name" value="2-IMINOBUTANOATE/2-IMINOPROPANOATE DEAMINASE RIDA"/>
    <property type="match status" value="1"/>
</dbReference>
<dbReference type="AlphaFoldDB" id="A0A9P5HF21"/>
<evidence type="ECO:0000313" key="2">
    <source>
        <dbReference type="EMBL" id="KAF7556555.1"/>
    </source>
</evidence>
<dbReference type="PANTHER" id="PTHR11803:SF58">
    <property type="entry name" value="PROTEIN HMF1-RELATED"/>
    <property type="match status" value="1"/>
</dbReference>
<organism evidence="2 3">
    <name type="scientific">Cylindrodendrum hubeiense</name>
    <dbReference type="NCBI Taxonomy" id="595255"/>
    <lineage>
        <taxon>Eukaryota</taxon>
        <taxon>Fungi</taxon>
        <taxon>Dikarya</taxon>
        <taxon>Ascomycota</taxon>
        <taxon>Pezizomycotina</taxon>
        <taxon>Sordariomycetes</taxon>
        <taxon>Hypocreomycetidae</taxon>
        <taxon>Hypocreales</taxon>
        <taxon>Nectriaceae</taxon>
        <taxon>Cylindrodendrum</taxon>
    </lineage>
</organism>
<dbReference type="NCBIfam" id="TIGR00004">
    <property type="entry name" value="Rid family detoxifying hydrolase"/>
    <property type="match status" value="1"/>
</dbReference>
<dbReference type="InterPro" id="IPR006056">
    <property type="entry name" value="RidA"/>
</dbReference>
<gene>
    <name evidence="2" type="ORF">G7Z17_g1366</name>
</gene>
<dbReference type="CDD" id="cd00448">
    <property type="entry name" value="YjgF_YER057c_UK114_family"/>
    <property type="match status" value="1"/>
</dbReference>
<evidence type="ECO:0000313" key="3">
    <source>
        <dbReference type="Proteomes" id="UP000722485"/>
    </source>
</evidence>
<protein>
    <submittedName>
        <fullName evidence="2">Uncharacterized protein</fullName>
    </submittedName>
</protein>
<dbReference type="InterPro" id="IPR006175">
    <property type="entry name" value="YjgF/YER057c/UK114"/>
</dbReference>
<reference evidence="2" key="1">
    <citation type="submission" date="2020-03" db="EMBL/GenBank/DDBJ databases">
        <title>Draft Genome Sequence of Cylindrodendrum hubeiense.</title>
        <authorList>
            <person name="Buettner E."/>
            <person name="Kellner H."/>
        </authorList>
    </citation>
    <scope>NUCLEOTIDE SEQUENCE</scope>
    <source>
        <strain evidence="2">IHI 201604</strain>
    </source>
</reference>
<dbReference type="FunFam" id="3.30.1330.40:FF:000001">
    <property type="entry name" value="L-PSP family endoribonuclease"/>
    <property type="match status" value="1"/>
</dbReference>